<keyword evidence="2" id="KW-1185">Reference proteome</keyword>
<organism evidence="1 2">
    <name type="scientific">Elstera litoralis</name>
    <dbReference type="NCBI Taxonomy" id="552518"/>
    <lineage>
        <taxon>Bacteria</taxon>
        <taxon>Pseudomonadati</taxon>
        <taxon>Pseudomonadota</taxon>
        <taxon>Alphaproteobacteria</taxon>
        <taxon>Rhodospirillales</taxon>
        <taxon>Rhodospirillaceae</taxon>
        <taxon>Elstera</taxon>
    </lineage>
</organism>
<evidence type="ECO:0000313" key="2">
    <source>
        <dbReference type="Proteomes" id="UP000033774"/>
    </source>
</evidence>
<dbReference type="AlphaFoldDB" id="A0A0F3IUQ8"/>
<sequence length="69" mass="7371">MLMGGAQEFFRLSIAPERVGGGQQERQEIRMRERAPVFFGPGAGFVGAAFGLQQPGFGEQGRCEALLGA</sequence>
<gene>
    <name evidence="1" type="ORF">VZ95_04645</name>
</gene>
<protein>
    <submittedName>
        <fullName evidence="1">Uncharacterized protein</fullName>
    </submittedName>
</protein>
<name>A0A0F3IUQ8_9PROT</name>
<dbReference type="Proteomes" id="UP000033774">
    <property type="component" value="Unassembled WGS sequence"/>
</dbReference>
<comment type="caution">
    <text evidence="1">The sequence shown here is derived from an EMBL/GenBank/DDBJ whole genome shotgun (WGS) entry which is preliminary data.</text>
</comment>
<dbReference type="RefSeq" id="WP_198148089.1">
    <property type="nucleotide sequence ID" value="NZ_LAJY01000090.1"/>
</dbReference>
<dbReference type="EMBL" id="LAJY01000090">
    <property type="protein sequence ID" value="KJV10480.1"/>
    <property type="molecule type" value="Genomic_DNA"/>
</dbReference>
<evidence type="ECO:0000313" key="1">
    <source>
        <dbReference type="EMBL" id="KJV10480.1"/>
    </source>
</evidence>
<proteinExistence type="predicted"/>
<reference evidence="1 2" key="1">
    <citation type="submission" date="2015-03" db="EMBL/GenBank/DDBJ databases">
        <title>Draft genome sequence of Elstera litoralis.</title>
        <authorList>
            <person name="Rahalkar M.C."/>
            <person name="Dhakephalkar P.K."/>
            <person name="Pore S.D."/>
            <person name="Arora P."/>
            <person name="Kapse N.G."/>
            <person name="Pandit P.S."/>
        </authorList>
    </citation>
    <scope>NUCLEOTIDE SEQUENCE [LARGE SCALE GENOMIC DNA]</scope>
    <source>
        <strain evidence="1 2">Dia-1</strain>
    </source>
</reference>
<accession>A0A0F3IUQ8</accession>